<evidence type="ECO:0008006" key="5">
    <source>
        <dbReference type="Google" id="ProtNLM"/>
    </source>
</evidence>
<organism evidence="1 4">
    <name type="scientific">Deinococcus wulumuqiensis</name>
    <dbReference type="NCBI Taxonomy" id="980427"/>
    <lineage>
        <taxon>Bacteria</taxon>
        <taxon>Thermotogati</taxon>
        <taxon>Deinococcota</taxon>
        <taxon>Deinococci</taxon>
        <taxon>Deinococcales</taxon>
        <taxon>Deinococcaceae</taxon>
        <taxon>Deinococcus</taxon>
    </lineage>
</organism>
<reference evidence="3" key="3">
    <citation type="journal article" date="2019" name="Int. J. Syst. Evol. Microbiol.">
        <title>The Global Catalogue of Microorganisms (GCM) 10K type strain sequencing project: providing services to taxonomists for standard genome sequencing and annotation.</title>
        <authorList>
            <consortium name="The Broad Institute Genomics Platform"/>
            <consortium name="The Broad Institute Genome Sequencing Center for Infectious Disease"/>
            <person name="Wu L."/>
            <person name="Ma J."/>
        </authorList>
    </citation>
    <scope>NUCLEOTIDE SEQUENCE [LARGE SCALE GENOMIC DNA]</scope>
    <source>
        <strain evidence="3">CGMCC 1.8884</strain>
    </source>
</reference>
<gene>
    <name evidence="2" type="ORF">GCM10008021_15920</name>
    <name evidence="1" type="ORF">GCM10010914_21680</name>
</gene>
<proteinExistence type="predicted"/>
<reference evidence="1" key="4">
    <citation type="submission" date="2023-08" db="EMBL/GenBank/DDBJ databases">
        <authorList>
            <person name="Sun Q."/>
            <person name="Zhou Y."/>
        </authorList>
    </citation>
    <scope>NUCLEOTIDE SEQUENCE</scope>
    <source>
        <strain evidence="2">CGMCC 1.8884</strain>
        <strain evidence="1">CGMCC 1.8885</strain>
    </source>
</reference>
<dbReference type="RefSeq" id="WP_017870033.1">
    <property type="nucleotide sequence ID" value="NZ_BMLZ01000018.1"/>
</dbReference>
<evidence type="ECO:0000313" key="4">
    <source>
        <dbReference type="Proteomes" id="UP000652720"/>
    </source>
</evidence>
<protein>
    <recommendedName>
        <fullName evidence="5">Antitoxin</fullName>
    </recommendedName>
</protein>
<evidence type="ECO:0000313" key="3">
    <source>
        <dbReference type="Proteomes" id="UP000630135"/>
    </source>
</evidence>
<accession>A0AAV4K7P1</accession>
<dbReference type="Proteomes" id="UP000630135">
    <property type="component" value="Unassembled WGS sequence"/>
</dbReference>
<evidence type="ECO:0000313" key="2">
    <source>
        <dbReference type="EMBL" id="GGP29941.1"/>
    </source>
</evidence>
<reference evidence="1" key="2">
    <citation type="journal article" date="2014" name="Int. J. Syst. Evol. Microbiol.">
        <title>Complete genome sequence of Corynebacterium casei LMG S-19264T (=DSM 44701T), isolated from a smear-ripened cheese.</title>
        <authorList>
            <consortium name="US DOE Joint Genome Institute (JGI-PGF)"/>
            <person name="Walter F."/>
            <person name="Albersmeier A."/>
            <person name="Kalinowski J."/>
            <person name="Ruckert C."/>
        </authorList>
    </citation>
    <scope>NUCLEOTIDE SEQUENCE</scope>
    <source>
        <strain evidence="1">CGMCC 1.8885</strain>
    </source>
</reference>
<dbReference type="EMBL" id="BMMA01000022">
    <property type="protein sequence ID" value="GGI86895.1"/>
    <property type="molecule type" value="Genomic_DNA"/>
</dbReference>
<reference evidence="2" key="1">
    <citation type="journal article" date="2014" name="Int. J. Syst. Evol. Microbiol.">
        <title>Complete genome of a new Firmicutes species belonging to the dominant human colonic microbiota ('Ruminococcus bicirculans') reveals two chromosomes and a selective capacity to utilize plant glucans.</title>
        <authorList>
            <consortium name="NISC Comparative Sequencing Program"/>
            <person name="Wegmann U."/>
            <person name="Louis P."/>
            <person name="Goesmann A."/>
            <person name="Henrissat B."/>
            <person name="Duncan S.H."/>
            <person name="Flint H.J."/>
        </authorList>
    </citation>
    <scope>NUCLEOTIDE SEQUENCE</scope>
    <source>
        <strain evidence="2">CGMCC 1.8884</strain>
    </source>
</reference>
<comment type="caution">
    <text evidence="1">The sequence shown here is derived from an EMBL/GenBank/DDBJ whole genome shotgun (WGS) entry which is preliminary data.</text>
</comment>
<name>A0AAV4K7P1_9DEIO</name>
<sequence length="59" mass="7007">MEDTPSLSDVLRELDRDNPVAALVIREELNRRLTLEQWRAIWKDVEREADDIFGKRRVA</sequence>
<evidence type="ECO:0000313" key="1">
    <source>
        <dbReference type="EMBL" id="GGI86895.1"/>
    </source>
</evidence>
<dbReference type="GeneID" id="59164368"/>
<keyword evidence="3" id="KW-1185">Reference proteome</keyword>
<dbReference type="Proteomes" id="UP000652720">
    <property type="component" value="Unassembled WGS sequence"/>
</dbReference>
<dbReference type="AlphaFoldDB" id="A0AAV4K7P1"/>
<dbReference type="EMBL" id="BMLZ01000018">
    <property type="protein sequence ID" value="GGP29941.1"/>
    <property type="molecule type" value="Genomic_DNA"/>
</dbReference>